<dbReference type="SUPFAM" id="SSF54957">
    <property type="entry name" value="Viral DNA-binding domain"/>
    <property type="match status" value="1"/>
</dbReference>
<feature type="region of interest" description="DNA-binding domain" evidence="12">
    <location>
        <begin position="307"/>
        <end position="390"/>
    </location>
</feature>
<protein>
    <recommendedName>
        <fullName evidence="12">Regulatory protein E2</fullName>
    </recommendedName>
</protein>
<dbReference type="InterPro" id="IPR042503">
    <property type="entry name" value="Regulatory_protein_E2_N_1"/>
</dbReference>
<dbReference type="OrthoDB" id="15886at10239"/>
<proteinExistence type="inferred from homology"/>
<keyword evidence="10 12" id="KW-0010">Activator</keyword>
<evidence type="ECO:0000256" key="11">
    <source>
        <dbReference type="ARBA" id="ARBA00023163"/>
    </source>
</evidence>
<dbReference type="GO" id="GO:0006275">
    <property type="term" value="P:regulation of DNA replication"/>
    <property type="evidence" value="ECO:0007669"/>
    <property type="project" value="UniProtKB-UniRule"/>
</dbReference>
<reference evidence="16 17" key="1">
    <citation type="journal article" date="2007" name="J. Gen. Virol.">
        <title>Complete genomic characterization of a murine papillomavirus isolated from papillomatous lesions of a European harvest mouse (Micromys minutus).</title>
        <authorList>
            <person name="Van Doorslaer K."/>
            <person name="Rector A."/>
            <person name="Jenson A.B."/>
            <person name="Sundberg J.P."/>
            <person name="Van Ranst M."/>
            <person name="Ghim S.J."/>
        </authorList>
    </citation>
    <scope>NUCLEOTIDE SEQUENCE [LARGE SCALE GENOMIC DNA]</scope>
</reference>
<organism evidence="16 17">
    <name type="scientific">Micromys minutus papillomavirus</name>
    <name type="common">MmPV</name>
    <name type="synonym">Old world harvest mouse papillomavirus</name>
    <dbReference type="NCBI Taxonomy" id="10568"/>
    <lineage>
        <taxon>Viruses</taxon>
        <taxon>Monodnaviria</taxon>
        <taxon>Shotokuvirae</taxon>
        <taxon>Cossaviricota</taxon>
        <taxon>Papovaviricetes</taxon>
        <taxon>Zurhausenvirales</taxon>
        <taxon>Papillomaviridae</taxon>
        <taxon>Firstpapillomavirinae</taxon>
        <taxon>Pipapillomavirus</taxon>
        <taxon>Pipapillomavirus 2</taxon>
    </lineage>
</organism>
<dbReference type="GO" id="GO:0042025">
    <property type="term" value="C:host cell nucleus"/>
    <property type="evidence" value="ECO:0007669"/>
    <property type="project" value="UniProtKB-SubCell"/>
</dbReference>
<evidence type="ECO:0000256" key="7">
    <source>
        <dbReference type="ARBA" id="ARBA00022705"/>
    </source>
</evidence>
<evidence type="ECO:0000256" key="9">
    <source>
        <dbReference type="ARBA" id="ARBA00023125"/>
    </source>
</evidence>
<comment type="function">
    <text evidence="12">Plays a role in the initiation of viral DNA replication. A dimer of E2 interacts with a dimer of E1 in order to improve specificity of E1 DNA binding activity. Once the complex recognizes and binds DNA at specific sites, the E2 dimer is removed from DNA. E2 also regulates viral transcription through binding to the E2RE response element (5'-ACCNNNNNNGGT-3') present in multiple copies in the regulatory regions of the viral genome. Activates or represses transcription depending on E2RE's position with regards to proximal promoter elements including the TATA-box. Repression occurs by sterically hindering the assembly of the transcription initiation complex.</text>
</comment>
<comment type="PTM">
    <text evidence="12">Sumoylation plays a regulatory role in E2 transcriptional activity.</text>
</comment>
<keyword evidence="3 12" id="KW-0678">Repressor</keyword>
<dbReference type="Pfam" id="PF00511">
    <property type="entry name" value="PPV_E2_C"/>
    <property type="match status" value="1"/>
</dbReference>
<feature type="compositionally biased region" description="Polar residues" evidence="13">
    <location>
        <begin position="197"/>
        <end position="212"/>
    </location>
</feature>
<dbReference type="GO" id="GO:0006260">
    <property type="term" value="P:DNA replication"/>
    <property type="evidence" value="ECO:0007669"/>
    <property type="project" value="UniProtKB-KW"/>
</dbReference>
<organismHost>
    <name type="scientific">Micromys minutus</name>
    <name type="common">European harvest mouse</name>
    <dbReference type="NCBI Taxonomy" id="13151"/>
</organismHost>
<dbReference type="Proteomes" id="UP000148062">
    <property type="component" value="Segment"/>
</dbReference>
<dbReference type="Pfam" id="PF00508">
    <property type="entry name" value="PPV_E2_N"/>
    <property type="match status" value="1"/>
</dbReference>
<evidence type="ECO:0000259" key="15">
    <source>
        <dbReference type="Pfam" id="PF00511"/>
    </source>
</evidence>
<evidence type="ECO:0000256" key="10">
    <source>
        <dbReference type="ARBA" id="ARBA00023159"/>
    </source>
</evidence>
<evidence type="ECO:0000256" key="5">
    <source>
        <dbReference type="ARBA" id="ARBA00022553"/>
    </source>
</evidence>
<dbReference type="InterPro" id="IPR033668">
    <property type="entry name" value="Reg_prot_E2"/>
</dbReference>
<keyword evidence="7 12" id="KW-0235">DNA replication</keyword>
<evidence type="ECO:0000256" key="4">
    <source>
        <dbReference type="ARBA" id="ARBA00022518"/>
    </source>
</evidence>
<evidence type="ECO:0000259" key="14">
    <source>
        <dbReference type="Pfam" id="PF00508"/>
    </source>
</evidence>
<feature type="domain" description="Papillomavirus E2 N-terminal" evidence="14">
    <location>
        <begin position="1"/>
        <end position="199"/>
    </location>
</feature>
<evidence type="ECO:0000256" key="8">
    <source>
        <dbReference type="ARBA" id="ARBA00023015"/>
    </source>
</evidence>
<dbReference type="InterPro" id="IPR042504">
    <property type="entry name" value="Regulatory_protein_E2_N_2"/>
</dbReference>
<comment type="caution">
    <text evidence="12">Lacks conserved residue(s) required for the propagation of feature annotation.</text>
</comment>
<dbReference type="GO" id="GO:0006351">
    <property type="term" value="P:DNA-templated transcription"/>
    <property type="evidence" value="ECO:0007669"/>
    <property type="project" value="UniProtKB-UniRule"/>
</dbReference>
<dbReference type="InterPro" id="IPR035975">
    <property type="entry name" value="E2/EBNA1_C_sf"/>
</dbReference>
<comment type="subunit">
    <text evidence="12">Binds DNA as homodimer. Interacts with protein E1; this interaction greatly increases E1 DNA-binding activity. Interacts with protein L1; this interaction enhances E2-dependent replication and transcription activation. Interacts with protein L2; this interaction inhibits E2 transcriptional activity but not DNA replication function E2. Interacts with protein E7; this interaction inhibits E7 oncogenic activity. Interacts with host TAF1; this interaction modulates E2-dependent transcriptional regulation. Interacts with host BRD4; this interaction mediates E2 transcriptional activation function. Additionally, the interaction with host BRD4 on mitotic chromosomes mediates tethering of the viral genome. Interacts with host TOPBP1; this interaction is required for optimal viral DNA replication.</text>
</comment>
<keyword evidence="8 12" id="KW-0805">Transcription regulation</keyword>
<evidence type="ECO:0000313" key="16">
    <source>
        <dbReference type="EMBL" id="ABB85355.1"/>
    </source>
</evidence>
<keyword evidence="9 12" id="KW-0238">DNA-binding</keyword>
<dbReference type="InterPro" id="IPR001866">
    <property type="entry name" value="PPV_E2_N"/>
</dbReference>
<dbReference type="InterPro" id="IPR036050">
    <property type="entry name" value="Regulatory_protein_E2_N"/>
</dbReference>
<accession>A0EPK6</accession>
<comment type="subcellular location">
    <subcellularLocation>
        <location evidence="1 12">Host nucleus</location>
    </subcellularLocation>
</comment>
<evidence type="ECO:0000256" key="1">
    <source>
        <dbReference type="ARBA" id="ARBA00004147"/>
    </source>
</evidence>
<dbReference type="Gene3D" id="3.30.70.330">
    <property type="match status" value="1"/>
</dbReference>
<keyword evidence="12" id="KW-0832">Ubl conjugation</keyword>
<dbReference type="Gene3D" id="2.170.200.10">
    <property type="entry name" value="Papillomavirus E2 early protein domain"/>
    <property type="match status" value="1"/>
</dbReference>
<dbReference type="KEGG" id="vg:5075641"/>
<gene>
    <name evidence="12" type="primary">E2</name>
</gene>
<feature type="region of interest" description="Disordered" evidence="13">
    <location>
        <begin position="197"/>
        <end position="292"/>
    </location>
</feature>
<dbReference type="InterPro" id="IPR000427">
    <property type="entry name" value="Papillomavirus_E2_C"/>
</dbReference>
<keyword evidence="4 12" id="KW-0244">Early protein</keyword>
<dbReference type="GO" id="GO:0003677">
    <property type="term" value="F:DNA binding"/>
    <property type="evidence" value="ECO:0007669"/>
    <property type="project" value="UniProtKB-UniRule"/>
</dbReference>
<dbReference type="GO" id="GO:0003700">
    <property type="term" value="F:DNA-binding transcription factor activity"/>
    <property type="evidence" value="ECO:0007669"/>
    <property type="project" value="UniProtKB-UniRule"/>
</dbReference>
<keyword evidence="12" id="KW-1017">Isopeptide bond</keyword>
<comment type="similarity">
    <text evidence="2">Belongs to the papillomaviridae E8^E2C protein family.</text>
</comment>
<evidence type="ECO:0000256" key="2">
    <source>
        <dbReference type="ARBA" id="ARBA00007794"/>
    </source>
</evidence>
<evidence type="ECO:0000256" key="3">
    <source>
        <dbReference type="ARBA" id="ARBA00022491"/>
    </source>
</evidence>
<dbReference type="HAMAP" id="MF_04001">
    <property type="entry name" value="PPV_E2"/>
    <property type="match status" value="1"/>
</dbReference>
<keyword evidence="11 12" id="KW-0804">Transcription</keyword>
<keyword evidence="6 12" id="KW-1048">Host nucleus</keyword>
<dbReference type="Gene3D" id="1.10.287.30">
    <property type="entry name" value="E2 (early) protein, N terminal domain, subdomain 1"/>
    <property type="match status" value="1"/>
</dbReference>
<comment type="PTM">
    <text evidence="12">Phosphorylated.</text>
</comment>
<dbReference type="SUPFAM" id="SSF51332">
    <property type="entry name" value="E2 regulatory, transactivation domain"/>
    <property type="match status" value="1"/>
</dbReference>
<evidence type="ECO:0000256" key="13">
    <source>
        <dbReference type="SAM" id="MobiDB-lite"/>
    </source>
</evidence>
<comment type="similarity">
    <text evidence="12">Belongs to the papillomaviridae E2 protein family.</text>
</comment>
<keyword evidence="5 12" id="KW-0597">Phosphoprotein</keyword>
<dbReference type="GO" id="GO:0000166">
    <property type="term" value="F:nucleotide binding"/>
    <property type="evidence" value="ECO:0007669"/>
    <property type="project" value="UniProtKB-UniRule"/>
</dbReference>
<dbReference type="EMBL" id="DQ269468">
    <property type="protein sequence ID" value="ABB85355.1"/>
    <property type="molecule type" value="Genomic_DNA"/>
</dbReference>
<evidence type="ECO:0000256" key="12">
    <source>
        <dbReference type="HAMAP-Rule" id="MF_04001"/>
    </source>
</evidence>
<name>A0EPK6_MMPV</name>
<evidence type="ECO:0000256" key="6">
    <source>
        <dbReference type="ARBA" id="ARBA00022562"/>
    </source>
</evidence>
<feature type="cross-link" description="Glycyl lysine isopeptide (Lys-Gly) (interchain with G-Cter in SUMO)" evidence="12">
    <location>
        <position position="314"/>
    </location>
</feature>
<dbReference type="RefSeq" id="YP_873942.1">
    <property type="nucleotide sequence ID" value="NC_008582.1"/>
</dbReference>
<dbReference type="InterPro" id="IPR012677">
    <property type="entry name" value="Nucleotide-bd_a/b_plait_sf"/>
</dbReference>
<feature type="domain" description="Papillomavirus E2 C-terminal" evidence="15">
    <location>
        <begin position="309"/>
        <end position="386"/>
    </location>
</feature>
<dbReference type="GO" id="GO:0039693">
    <property type="term" value="P:viral DNA genome replication"/>
    <property type="evidence" value="ECO:0007669"/>
    <property type="project" value="UniProtKB-UniRule"/>
</dbReference>
<sequence length="390" mass="44245">MSSLQDRFDALQEQILNLYEKGSSLLQDQITFWDLIRKEGALEFFARKQGFTRLGLHVVPSQASAEAKAKGAISMSLYLTSLQESPYGSEKWTMTETSREMFEQTEPKNTFKKGGVHVQVYYDCDKKNEVSYVLWTSVYVQNEEGFWQKHSSEVDYYGVYFVTHTGEKSYYHNFEKDSVKYGKDKCWTVTFKNKTFTSCPDSSKDTGCTSPTPKRHRPSEYTPSPLRHSGFNEGWPPRTPSPSPSRHTISGRGKQGESATGRGGRRRHRRESTEQIGVSPEEVGRRSTITKGPGLGRYGRLIADARDPPIVLVKGPTNALKCWRNRLRRRFHKPFQNVSTAFSWVNDYRVAGTASNLLITFLDEHQRSVFLETVPLPKGAVAITGNLDGL</sequence>
<evidence type="ECO:0000313" key="17">
    <source>
        <dbReference type="Proteomes" id="UP000148062"/>
    </source>
</evidence>